<proteinExistence type="predicted"/>
<comment type="caution">
    <text evidence="5">The sequence shown here is derived from an EMBL/GenBank/DDBJ whole genome shotgun (WGS) entry which is preliminary data.</text>
</comment>
<dbReference type="InterPro" id="IPR009057">
    <property type="entry name" value="Homeodomain-like_sf"/>
</dbReference>
<dbReference type="Proteomes" id="UP000095042">
    <property type="component" value="Unassembled WGS sequence"/>
</dbReference>
<keyword evidence="2" id="KW-0238">DNA-binding</keyword>
<evidence type="ECO:0000259" key="4">
    <source>
        <dbReference type="PROSITE" id="PS01124"/>
    </source>
</evidence>
<name>A0A1E3WDJ0_9HYPH</name>
<dbReference type="PROSITE" id="PS01124">
    <property type="entry name" value="HTH_ARAC_FAMILY_2"/>
    <property type="match status" value="1"/>
</dbReference>
<reference evidence="5 6" key="1">
    <citation type="journal article" date="2016" name="Environ. Microbiol.">
        <title>New Methyloceanibacter diversity from North Sea sediments includes methanotroph containing solely the soluble methane monooxygenase.</title>
        <authorList>
            <person name="Vekeman B."/>
            <person name="Kerckhof F.M."/>
            <person name="Cremers G."/>
            <person name="de Vos P."/>
            <person name="Vandamme P."/>
            <person name="Boon N."/>
            <person name="Op den Camp H.J."/>
            <person name="Heylen K."/>
        </authorList>
    </citation>
    <scope>NUCLEOTIDE SEQUENCE [LARGE SCALE GENOMIC DNA]</scope>
    <source>
        <strain evidence="5 6">R-67177</strain>
    </source>
</reference>
<dbReference type="InterPro" id="IPR052158">
    <property type="entry name" value="INH-QAR"/>
</dbReference>
<organism evidence="5 6">
    <name type="scientific">Methyloceanibacter marginalis</name>
    <dbReference type="NCBI Taxonomy" id="1774971"/>
    <lineage>
        <taxon>Bacteria</taxon>
        <taxon>Pseudomonadati</taxon>
        <taxon>Pseudomonadota</taxon>
        <taxon>Alphaproteobacteria</taxon>
        <taxon>Hyphomicrobiales</taxon>
        <taxon>Hyphomicrobiaceae</taxon>
        <taxon>Methyloceanibacter</taxon>
    </lineage>
</organism>
<dbReference type="InterPro" id="IPR018062">
    <property type="entry name" value="HTH_AraC-typ_CS"/>
</dbReference>
<feature type="domain" description="HTH araC/xylS-type" evidence="4">
    <location>
        <begin position="216"/>
        <end position="314"/>
    </location>
</feature>
<dbReference type="GO" id="GO:0043565">
    <property type="term" value="F:sequence-specific DNA binding"/>
    <property type="evidence" value="ECO:0007669"/>
    <property type="project" value="InterPro"/>
</dbReference>
<dbReference type="Gene3D" id="3.40.50.880">
    <property type="match status" value="1"/>
</dbReference>
<dbReference type="PROSITE" id="PS00041">
    <property type="entry name" value="HTH_ARAC_FAMILY_1"/>
    <property type="match status" value="1"/>
</dbReference>
<dbReference type="InterPro" id="IPR002818">
    <property type="entry name" value="DJ-1/PfpI"/>
</dbReference>
<dbReference type="InterPro" id="IPR029062">
    <property type="entry name" value="Class_I_gatase-like"/>
</dbReference>
<accession>A0A1E3WDJ0</accession>
<dbReference type="Pfam" id="PF12833">
    <property type="entry name" value="HTH_18"/>
    <property type="match status" value="1"/>
</dbReference>
<keyword evidence="6" id="KW-1185">Reference proteome</keyword>
<dbReference type="OrthoDB" id="9793400at2"/>
<gene>
    <name evidence="5" type="ORF">AUC71_11320</name>
</gene>
<evidence type="ECO:0000313" key="6">
    <source>
        <dbReference type="Proteomes" id="UP000095042"/>
    </source>
</evidence>
<dbReference type="AlphaFoldDB" id="A0A1E3WDJ0"/>
<sequence>MSQNLRTVGFLLVPDFALMSYTAAIEPLRAANLLSGQTLYRWWHAAPSGEPVTASNGVAIIPDCGTRSERPADMLFVCAGGNPATFNDKTSFAWLRRLARKGTILGGISGGPYILARAGLLDDRRATLHWEHMPAFREPFPTNRGASLFEIDGNRITCSGGISALDMMVALIERDHGRQLAAAVGDWFLHTHIREGYGPQRLDLRYRLGVADEKLLRVLGVMEMNLEQPLPRTELAKQAGISLRQLERLFHAHVGHGIHQHYRWLRLERARQLLRETSLPVLDVALATGFSSASQFSRAYGQTFGEPPSRTRANA</sequence>
<evidence type="ECO:0000256" key="1">
    <source>
        <dbReference type="ARBA" id="ARBA00023015"/>
    </source>
</evidence>
<dbReference type="SUPFAM" id="SSF46689">
    <property type="entry name" value="Homeodomain-like"/>
    <property type="match status" value="2"/>
</dbReference>
<protein>
    <submittedName>
        <fullName evidence="5">Transcriptional regulator</fullName>
    </submittedName>
</protein>
<dbReference type="Pfam" id="PF01965">
    <property type="entry name" value="DJ-1_PfpI"/>
    <property type="match status" value="1"/>
</dbReference>
<dbReference type="PRINTS" id="PR00032">
    <property type="entry name" value="HTHARAC"/>
</dbReference>
<dbReference type="EMBL" id="LPWD01000164">
    <property type="protein sequence ID" value="ODS03137.1"/>
    <property type="molecule type" value="Genomic_DNA"/>
</dbReference>
<dbReference type="CDD" id="cd03136">
    <property type="entry name" value="GATase1_AraC_ArgR_like"/>
    <property type="match status" value="1"/>
</dbReference>
<dbReference type="PANTHER" id="PTHR43130">
    <property type="entry name" value="ARAC-FAMILY TRANSCRIPTIONAL REGULATOR"/>
    <property type="match status" value="1"/>
</dbReference>
<dbReference type="PANTHER" id="PTHR43130:SF3">
    <property type="entry name" value="HTH-TYPE TRANSCRIPTIONAL REGULATOR RV1931C"/>
    <property type="match status" value="1"/>
</dbReference>
<evidence type="ECO:0000313" key="5">
    <source>
        <dbReference type="EMBL" id="ODS03137.1"/>
    </source>
</evidence>
<evidence type="ECO:0000256" key="2">
    <source>
        <dbReference type="ARBA" id="ARBA00023125"/>
    </source>
</evidence>
<dbReference type="SMART" id="SM00342">
    <property type="entry name" value="HTH_ARAC"/>
    <property type="match status" value="1"/>
</dbReference>
<keyword evidence="1" id="KW-0805">Transcription regulation</keyword>
<keyword evidence="3" id="KW-0804">Transcription</keyword>
<dbReference type="InterPro" id="IPR018060">
    <property type="entry name" value="HTH_AraC"/>
</dbReference>
<evidence type="ECO:0000256" key="3">
    <source>
        <dbReference type="ARBA" id="ARBA00023163"/>
    </source>
</evidence>
<dbReference type="InterPro" id="IPR020449">
    <property type="entry name" value="Tscrpt_reg_AraC-type_HTH"/>
</dbReference>
<dbReference type="Gene3D" id="1.10.10.60">
    <property type="entry name" value="Homeodomain-like"/>
    <property type="match status" value="1"/>
</dbReference>
<dbReference type="SUPFAM" id="SSF52317">
    <property type="entry name" value="Class I glutamine amidotransferase-like"/>
    <property type="match status" value="1"/>
</dbReference>
<dbReference type="GO" id="GO:0003700">
    <property type="term" value="F:DNA-binding transcription factor activity"/>
    <property type="evidence" value="ECO:0007669"/>
    <property type="project" value="InterPro"/>
</dbReference>